<keyword evidence="6" id="KW-1185">Reference proteome</keyword>
<keyword evidence="3" id="KW-1133">Transmembrane helix</keyword>
<evidence type="ECO:0000256" key="3">
    <source>
        <dbReference type="ARBA" id="ARBA00022989"/>
    </source>
</evidence>
<dbReference type="InterPro" id="IPR009644">
    <property type="entry name" value="FKTN/MNN4/W02B3.4-1"/>
</dbReference>
<gene>
    <name evidence="5" type="ORF">HK100_007714</name>
</gene>
<comment type="subcellular location">
    <subcellularLocation>
        <location evidence="1">Membrane</location>
        <topology evidence="1">Single-pass membrane protein</topology>
    </subcellularLocation>
</comment>
<accession>A0AAD5SQA9</accession>
<sequence>MINTAHADTKYFEECGKDKKVDKWYLDPANCITTNRTMPVIAHNMTTIHESLPGILSISTRQLVNLVAYNQTLLDGRFLVDVNPTCSVGHRVNTIDARMVDTRTGYLMDITGLTQTDPRDARGYCKSPHGYSYKQIFPLVETMLEGVKVRRLRAVMAIIVEEYQFKALASERHSTWGEGIN</sequence>
<dbReference type="PANTHER" id="PTHR15407">
    <property type="entry name" value="FUKUTIN-RELATED"/>
    <property type="match status" value="1"/>
</dbReference>
<proteinExistence type="predicted"/>
<dbReference type="Proteomes" id="UP001211907">
    <property type="component" value="Unassembled WGS sequence"/>
</dbReference>
<comment type="caution">
    <text evidence="5">The sequence shown here is derived from an EMBL/GenBank/DDBJ whole genome shotgun (WGS) entry which is preliminary data.</text>
</comment>
<dbReference type="PANTHER" id="PTHR15407:SF28">
    <property type="entry name" value="RIBITOL-5-PHOSPHATE TRANSFERASE FKTN"/>
    <property type="match status" value="1"/>
</dbReference>
<dbReference type="GO" id="GO:0016020">
    <property type="term" value="C:membrane"/>
    <property type="evidence" value="ECO:0007669"/>
    <property type="project" value="UniProtKB-SubCell"/>
</dbReference>
<name>A0AAD5SQA9_9FUNG</name>
<protein>
    <submittedName>
        <fullName evidence="5">Uncharacterized protein</fullName>
    </submittedName>
</protein>
<evidence type="ECO:0000256" key="2">
    <source>
        <dbReference type="ARBA" id="ARBA00022692"/>
    </source>
</evidence>
<dbReference type="EMBL" id="JADGJH010003657">
    <property type="protein sequence ID" value="KAJ3089574.1"/>
    <property type="molecule type" value="Genomic_DNA"/>
</dbReference>
<keyword evidence="2" id="KW-0812">Transmembrane</keyword>
<evidence type="ECO:0000256" key="1">
    <source>
        <dbReference type="ARBA" id="ARBA00004167"/>
    </source>
</evidence>
<reference evidence="5" key="1">
    <citation type="submission" date="2020-05" db="EMBL/GenBank/DDBJ databases">
        <title>Phylogenomic resolution of chytrid fungi.</title>
        <authorList>
            <person name="Stajich J.E."/>
            <person name="Amses K."/>
            <person name="Simmons R."/>
            <person name="Seto K."/>
            <person name="Myers J."/>
            <person name="Bonds A."/>
            <person name="Quandt C.A."/>
            <person name="Barry K."/>
            <person name="Liu P."/>
            <person name="Grigoriev I."/>
            <person name="Longcore J.E."/>
            <person name="James T.Y."/>
        </authorList>
    </citation>
    <scope>NUCLEOTIDE SEQUENCE</scope>
    <source>
        <strain evidence="5">JEL0513</strain>
    </source>
</reference>
<evidence type="ECO:0000256" key="4">
    <source>
        <dbReference type="ARBA" id="ARBA00023136"/>
    </source>
</evidence>
<evidence type="ECO:0000313" key="6">
    <source>
        <dbReference type="Proteomes" id="UP001211907"/>
    </source>
</evidence>
<dbReference type="AlphaFoldDB" id="A0AAD5SQA9"/>
<evidence type="ECO:0000313" key="5">
    <source>
        <dbReference type="EMBL" id="KAJ3089574.1"/>
    </source>
</evidence>
<organism evidence="5 6">
    <name type="scientific">Physocladia obscura</name>
    <dbReference type="NCBI Taxonomy" id="109957"/>
    <lineage>
        <taxon>Eukaryota</taxon>
        <taxon>Fungi</taxon>
        <taxon>Fungi incertae sedis</taxon>
        <taxon>Chytridiomycota</taxon>
        <taxon>Chytridiomycota incertae sedis</taxon>
        <taxon>Chytridiomycetes</taxon>
        <taxon>Chytridiales</taxon>
        <taxon>Chytriomycetaceae</taxon>
        <taxon>Physocladia</taxon>
    </lineage>
</organism>
<keyword evidence="4" id="KW-0472">Membrane</keyword>